<comment type="subcellular location">
    <subcellularLocation>
        <location evidence="1">Nucleus speckle</location>
    </subcellularLocation>
    <subcellularLocation>
        <location evidence="2">Nucleus</location>
        <location evidence="2">Nucleolus</location>
    </subcellularLocation>
</comment>
<dbReference type="Pfam" id="PF04564">
    <property type="entry name" value="U-box"/>
    <property type="match status" value="1"/>
</dbReference>
<dbReference type="InterPro" id="IPR013083">
    <property type="entry name" value="Znf_RING/FYVE/PHD"/>
</dbReference>
<dbReference type="InterPro" id="IPR019532">
    <property type="entry name" value="Nucl_RNA-splicing_assoc_SR-25"/>
</dbReference>
<evidence type="ECO:0000256" key="8">
    <source>
        <dbReference type="SAM" id="MobiDB-lite"/>
    </source>
</evidence>
<evidence type="ECO:0000313" key="10">
    <source>
        <dbReference type="EMBL" id="RUP50668.1"/>
    </source>
</evidence>
<dbReference type="AlphaFoldDB" id="A0A433DII1"/>
<keyword evidence="7" id="KW-0539">Nucleus</keyword>
<dbReference type="OrthoDB" id="48562at2759"/>
<feature type="compositionally biased region" description="Basic and acidic residues" evidence="8">
    <location>
        <begin position="157"/>
        <end position="173"/>
    </location>
</feature>
<dbReference type="GO" id="GO:0008380">
    <property type="term" value="P:RNA splicing"/>
    <property type="evidence" value="ECO:0007669"/>
    <property type="project" value="UniProtKB-KW"/>
</dbReference>
<name>A0A433DII1_9FUNG</name>
<feature type="compositionally biased region" description="Low complexity" evidence="8">
    <location>
        <begin position="109"/>
        <end position="128"/>
    </location>
</feature>
<feature type="compositionally biased region" description="Basic residues" evidence="8">
    <location>
        <begin position="96"/>
        <end position="108"/>
    </location>
</feature>
<feature type="compositionally biased region" description="Basic and acidic residues" evidence="8">
    <location>
        <begin position="319"/>
        <end position="331"/>
    </location>
</feature>
<gene>
    <name evidence="10" type="ORF">BC936DRAFT_138174</name>
</gene>
<feature type="compositionally biased region" description="Basic residues" evidence="8">
    <location>
        <begin position="129"/>
        <end position="156"/>
    </location>
</feature>
<keyword evidence="6" id="KW-0508">mRNA splicing</keyword>
<reference evidence="10 11" key="1">
    <citation type="journal article" date="2018" name="New Phytol.">
        <title>Phylogenomics of Endogonaceae and evolution of mycorrhizas within Mucoromycota.</title>
        <authorList>
            <person name="Chang Y."/>
            <person name="Desiro A."/>
            <person name="Na H."/>
            <person name="Sandor L."/>
            <person name="Lipzen A."/>
            <person name="Clum A."/>
            <person name="Barry K."/>
            <person name="Grigoriev I.V."/>
            <person name="Martin F.M."/>
            <person name="Stajich J.E."/>
            <person name="Smith M.E."/>
            <person name="Bonito G."/>
            <person name="Spatafora J.W."/>
        </authorList>
    </citation>
    <scope>NUCLEOTIDE SEQUENCE [LARGE SCALE GENOMIC DNA]</scope>
    <source>
        <strain evidence="10 11">GMNB39</strain>
    </source>
</reference>
<dbReference type="SUPFAM" id="SSF57850">
    <property type="entry name" value="RING/U-box"/>
    <property type="match status" value="1"/>
</dbReference>
<evidence type="ECO:0000256" key="2">
    <source>
        <dbReference type="ARBA" id="ARBA00004604"/>
    </source>
</evidence>
<feature type="region of interest" description="Disordered" evidence="8">
    <location>
        <begin position="1"/>
        <end position="179"/>
    </location>
</feature>
<dbReference type="EMBL" id="RBNI01001263">
    <property type="protein sequence ID" value="RUP50668.1"/>
    <property type="molecule type" value="Genomic_DNA"/>
</dbReference>
<dbReference type="GO" id="GO:0016607">
    <property type="term" value="C:nuclear speck"/>
    <property type="evidence" value="ECO:0007669"/>
    <property type="project" value="UniProtKB-SubCell"/>
</dbReference>
<keyword evidence="11" id="KW-1185">Reference proteome</keyword>
<feature type="region of interest" description="Disordered" evidence="8">
    <location>
        <begin position="200"/>
        <end position="236"/>
    </location>
</feature>
<evidence type="ECO:0000259" key="9">
    <source>
        <dbReference type="SMART" id="SM00504"/>
    </source>
</evidence>
<comment type="caution">
    <text evidence="10">The sequence shown here is derived from an EMBL/GenBank/DDBJ whole genome shotgun (WGS) entry which is preliminary data.</text>
</comment>
<dbReference type="Proteomes" id="UP000268093">
    <property type="component" value="Unassembled WGS sequence"/>
</dbReference>
<evidence type="ECO:0000256" key="3">
    <source>
        <dbReference type="ARBA" id="ARBA00006852"/>
    </source>
</evidence>
<keyword evidence="5" id="KW-0507">mRNA processing</keyword>
<organism evidence="10 11">
    <name type="scientific">Jimgerdemannia flammicorona</name>
    <dbReference type="NCBI Taxonomy" id="994334"/>
    <lineage>
        <taxon>Eukaryota</taxon>
        <taxon>Fungi</taxon>
        <taxon>Fungi incertae sedis</taxon>
        <taxon>Mucoromycota</taxon>
        <taxon>Mucoromycotina</taxon>
        <taxon>Endogonomycetes</taxon>
        <taxon>Endogonales</taxon>
        <taxon>Endogonaceae</taxon>
        <taxon>Jimgerdemannia</taxon>
    </lineage>
</organism>
<feature type="compositionally biased region" description="Basic residues" evidence="8">
    <location>
        <begin position="59"/>
        <end position="86"/>
    </location>
</feature>
<dbReference type="GO" id="GO:0004842">
    <property type="term" value="F:ubiquitin-protein transferase activity"/>
    <property type="evidence" value="ECO:0007669"/>
    <property type="project" value="InterPro"/>
</dbReference>
<feature type="compositionally biased region" description="Basic and acidic residues" evidence="8">
    <location>
        <begin position="37"/>
        <end position="46"/>
    </location>
</feature>
<dbReference type="Pfam" id="PF10500">
    <property type="entry name" value="SR-25"/>
    <property type="match status" value="1"/>
</dbReference>
<evidence type="ECO:0000256" key="5">
    <source>
        <dbReference type="ARBA" id="ARBA00022664"/>
    </source>
</evidence>
<protein>
    <recommendedName>
        <fullName evidence="4">ADP-ribosylation factor-like protein 6-interacting protein 4</fullName>
    </recommendedName>
</protein>
<evidence type="ECO:0000313" key="11">
    <source>
        <dbReference type="Proteomes" id="UP000268093"/>
    </source>
</evidence>
<proteinExistence type="inferred from homology"/>
<feature type="domain" description="U-box" evidence="9">
    <location>
        <begin position="588"/>
        <end position="650"/>
    </location>
</feature>
<accession>A0A433DII1</accession>
<evidence type="ECO:0000256" key="4">
    <source>
        <dbReference type="ARBA" id="ARBA00017993"/>
    </source>
</evidence>
<feature type="compositionally biased region" description="Low complexity" evidence="8">
    <location>
        <begin position="7"/>
        <end position="29"/>
    </location>
</feature>
<dbReference type="GO" id="GO:0016567">
    <property type="term" value="P:protein ubiquitination"/>
    <property type="evidence" value="ECO:0007669"/>
    <property type="project" value="InterPro"/>
</dbReference>
<evidence type="ECO:0000256" key="6">
    <source>
        <dbReference type="ARBA" id="ARBA00023187"/>
    </source>
</evidence>
<dbReference type="Gene3D" id="3.30.40.10">
    <property type="entry name" value="Zinc/RING finger domain, C3HC4 (zinc finger)"/>
    <property type="match status" value="1"/>
</dbReference>
<sequence length="654" mass="74006">MPSNGETLSPSLSISPTPSPSSSRPSTYSKTHTSSSRSRDHQTRKEEKHRRPRSPSPRKSTHSRSRSPTRNHKHHKDHKHHKRRRSSSSSGSETSRRRRKEHKRRRRSQSTSSRSSSSRSISRSSSPNSKRHDRKKKKRHETKSKKSHSHHRHRHRHADDAGVKLETPKDAVDASKTQPVPSDTLAQIIEAAAKLAKQETALTTQAAQRPQQRPQQRQPPVGKRAPMVPQKKEEYDKEQSVVREVLVKGSGEIIESIVTQDQHRAINQLATRGDDNDSYEVSGILSYKEMCRAKVPDFVLKCIIWGTHTSPKINNVDQTRNRSNDLSRDSKPSQYSASFANNWTIFSAFLVPTIASLRNGWTRLQISSRKLKKRPYVTGTKTIFTKTSHFKSSAVAVNALSGVSLSNPLMTGAMFGAFAGLVSYDTWITASERYENGGIHVGLVPLIKTRSSEITKLLSDCMKSCGVTTNGAVLEPLVRRSVPALFGVIYVGIMEGFRWLMYYAQEKLAYSEESKAKYRKAQLDILSVDNILSLVANVSITLGIANTGLPVLVVVLSPYFSWRIQQLRRPWSRRHQHTGRHPHGVLLDLQCPITLCLPSEPLISCWGHIYEKSAIEKWIREKSWDPFTRKRASIWHYRPTPEIRDLSRSPLPVV</sequence>
<comment type="similarity">
    <text evidence="3">Belongs to the ARL6IP4 family.</text>
</comment>
<dbReference type="InterPro" id="IPR003613">
    <property type="entry name" value="Ubox_domain"/>
</dbReference>
<dbReference type="GO" id="GO:0006397">
    <property type="term" value="P:mRNA processing"/>
    <property type="evidence" value="ECO:0007669"/>
    <property type="project" value="UniProtKB-KW"/>
</dbReference>
<dbReference type="SMART" id="SM00504">
    <property type="entry name" value="Ubox"/>
    <property type="match status" value="1"/>
</dbReference>
<evidence type="ECO:0000256" key="1">
    <source>
        <dbReference type="ARBA" id="ARBA00004324"/>
    </source>
</evidence>
<dbReference type="GO" id="GO:0005730">
    <property type="term" value="C:nucleolus"/>
    <property type="evidence" value="ECO:0007669"/>
    <property type="project" value="UniProtKB-SubCell"/>
</dbReference>
<evidence type="ECO:0000256" key="7">
    <source>
        <dbReference type="ARBA" id="ARBA00023242"/>
    </source>
</evidence>
<feature type="region of interest" description="Disordered" evidence="8">
    <location>
        <begin position="313"/>
        <end position="334"/>
    </location>
</feature>
<feature type="compositionally biased region" description="Low complexity" evidence="8">
    <location>
        <begin position="205"/>
        <end position="220"/>
    </location>
</feature>